<reference evidence="2 3" key="1">
    <citation type="submission" date="2020-10" db="EMBL/GenBank/DDBJ databases">
        <title>Ca. Dormibacterota MAGs.</title>
        <authorList>
            <person name="Montgomery K."/>
        </authorList>
    </citation>
    <scope>NUCLEOTIDE SEQUENCE [LARGE SCALE GENOMIC DNA]</scope>
    <source>
        <strain evidence="2">SC8811_S16_3</strain>
    </source>
</reference>
<evidence type="ECO:0000313" key="3">
    <source>
        <dbReference type="Proteomes" id="UP000620075"/>
    </source>
</evidence>
<evidence type="ECO:0000256" key="1">
    <source>
        <dbReference type="SAM" id="Phobius"/>
    </source>
</evidence>
<evidence type="ECO:0000313" key="2">
    <source>
        <dbReference type="EMBL" id="MBJ7603445.1"/>
    </source>
</evidence>
<keyword evidence="1" id="KW-0472">Membrane</keyword>
<gene>
    <name evidence="2" type="ORF">JF888_09700</name>
</gene>
<keyword evidence="1" id="KW-1133">Transmembrane helix</keyword>
<protein>
    <submittedName>
        <fullName evidence="2">Flp family type IVb pilin</fullName>
    </submittedName>
</protein>
<organism evidence="2 3">
    <name type="scientific">Candidatus Dormiibacter inghamiae</name>
    <dbReference type="NCBI Taxonomy" id="3127013"/>
    <lineage>
        <taxon>Bacteria</taxon>
        <taxon>Bacillati</taxon>
        <taxon>Candidatus Dormiibacterota</taxon>
        <taxon>Candidatus Dormibacteria</taxon>
        <taxon>Candidatus Dormibacterales</taxon>
        <taxon>Candidatus Dormibacteraceae</taxon>
        <taxon>Candidatus Dormiibacter</taxon>
    </lineage>
</organism>
<sequence>MLRPLQVSDRARQRGQGMVEYGLILALVAVVVIVVLTQLGTAIQGKFTQIVGALK</sequence>
<dbReference type="AlphaFoldDB" id="A0A934KEU4"/>
<dbReference type="EMBL" id="JAEKNQ010000036">
    <property type="protein sequence ID" value="MBJ7603445.1"/>
    <property type="molecule type" value="Genomic_DNA"/>
</dbReference>
<comment type="caution">
    <text evidence="2">The sequence shown here is derived from an EMBL/GenBank/DDBJ whole genome shotgun (WGS) entry which is preliminary data.</text>
</comment>
<dbReference type="Proteomes" id="UP000620075">
    <property type="component" value="Unassembled WGS sequence"/>
</dbReference>
<feature type="transmembrane region" description="Helical" evidence="1">
    <location>
        <begin position="21"/>
        <end position="40"/>
    </location>
</feature>
<keyword evidence="1" id="KW-0812">Transmembrane</keyword>
<name>A0A934KEU4_9BACT</name>
<accession>A0A934KEU4</accession>
<dbReference type="Pfam" id="PF04964">
    <property type="entry name" value="Flp_Fap"/>
    <property type="match status" value="1"/>
</dbReference>
<proteinExistence type="predicted"/>
<dbReference type="InterPro" id="IPR007047">
    <property type="entry name" value="Flp_Fap"/>
</dbReference>